<dbReference type="EMBL" id="JXQG01000075">
    <property type="protein sequence ID" value="KKZ10845.1"/>
    <property type="molecule type" value="Genomic_DNA"/>
</dbReference>
<proteinExistence type="predicted"/>
<comment type="caution">
    <text evidence="1">The sequence shown here is derived from an EMBL/GenBank/DDBJ whole genome shotgun (WGS) entry which is preliminary data.</text>
</comment>
<accession>A0A0G2IVL0</accession>
<feature type="non-terminal residue" evidence="1">
    <location>
        <position position="67"/>
    </location>
</feature>
<dbReference type="PATRIC" id="fig|1604020.3.peg.2027"/>
<name>A0A0G2IVL0_9SYNE</name>
<protein>
    <submittedName>
        <fullName evidence="1">Uncharacterized protein</fullName>
    </submittedName>
</protein>
<evidence type="ECO:0000313" key="1">
    <source>
        <dbReference type="EMBL" id="KKZ10845.1"/>
    </source>
</evidence>
<dbReference type="AlphaFoldDB" id="A0A0G2IVL0"/>
<reference evidence="1 2" key="1">
    <citation type="submission" date="2015-01" db="EMBL/GenBank/DDBJ databases">
        <title>Lifestyle Evolution in Cyanobacterial Symbionts of Sponges.</title>
        <authorList>
            <person name="Burgsdorf I."/>
            <person name="Slaby B.M."/>
            <person name="Handley K.M."/>
            <person name="Haber M."/>
            <person name="Blom J."/>
            <person name="Marshall C.W."/>
            <person name="Gilbert J.A."/>
            <person name="Hentschel U."/>
            <person name="Steindler L."/>
        </authorList>
    </citation>
    <scope>NUCLEOTIDE SEQUENCE [LARGE SCALE GENOMIC DNA]</scope>
    <source>
        <strain evidence="1">SP3</strain>
    </source>
</reference>
<sequence length="67" mass="7595">MITVLMRLVFLLYVEDKALMPTDAVYEQNYKVSGIFAQLQQDAAQFPDTMGQRHGAWAGLMSLCRLV</sequence>
<gene>
    <name evidence="1" type="ORF">TE42_09350</name>
</gene>
<organism evidence="1 2">
    <name type="scientific">Candidatus Synechococcus spongiarum SP3</name>
    <dbReference type="NCBI Taxonomy" id="1604020"/>
    <lineage>
        <taxon>Bacteria</taxon>
        <taxon>Bacillati</taxon>
        <taxon>Cyanobacteriota</taxon>
        <taxon>Cyanophyceae</taxon>
        <taxon>Synechococcales</taxon>
        <taxon>Synechococcaceae</taxon>
        <taxon>Synechococcus</taxon>
    </lineage>
</organism>
<evidence type="ECO:0000313" key="2">
    <source>
        <dbReference type="Proteomes" id="UP000035067"/>
    </source>
</evidence>
<dbReference type="Proteomes" id="UP000035067">
    <property type="component" value="Unassembled WGS sequence"/>
</dbReference>